<proteinExistence type="predicted"/>
<dbReference type="EMBL" id="CDMZ01001485">
    <property type="protein sequence ID" value="CEM33281.1"/>
    <property type="molecule type" value="Genomic_DNA"/>
</dbReference>
<name>A0A0G4GRR6_9ALVE</name>
<protein>
    <submittedName>
        <fullName evidence="5">Uncharacterized protein</fullName>
    </submittedName>
</protein>
<organism evidence="5">
    <name type="scientific">Chromera velia CCMP2878</name>
    <dbReference type="NCBI Taxonomy" id="1169474"/>
    <lineage>
        <taxon>Eukaryota</taxon>
        <taxon>Sar</taxon>
        <taxon>Alveolata</taxon>
        <taxon>Colpodellida</taxon>
        <taxon>Chromeraceae</taxon>
        <taxon>Chromera</taxon>
    </lineage>
</organism>
<dbReference type="Pfam" id="PF12796">
    <property type="entry name" value="Ank_2"/>
    <property type="match status" value="2"/>
</dbReference>
<keyword evidence="1" id="KW-0677">Repeat</keyword>
<evidence type="ECO:0000256" key="1">
    <source>
        <dbReference type="ARBA" id="ARBA00022737"/>
    </source>
</evidence>
<keyword evidence="2 3" id="KW-0040">ANK repeat</keyword>
<dbReference type="PANTHER" id="PTHR24189">
    <property type="entry name" value="MYOTROPHIN"/>
    <property type="match status" value="1"/>
</dbReference>
<dbReference type="PhylomeDB" id="A0A0G4GRR6"/>
<feature type="compositionally biased region" description="Low complexity" evidence="4">
    <location>
        <begin position="73"/>
        <end position="87"/>
    </location>
</feature>
<reference evidence="5" key="1">
    <citation type="submission" date="2014-11" db="EMBL/GenBank/DDBJ databases">
        <authorList>
            <person name="Otto D Thomas"/>
            <person name="Naeem Raeece"/>
        </authorList>
    </citation>
    <scope>NUCLEOTIDE SEQUENCE</scope>
</reference>
<dbReference type="GO" id="GO:0005634">
    <property type="term" value="C:nucleus"/>
    <property type="evidence" value="ECO:0007669"/>
    <property type="project" value="TreeGrafter"/>
</dbReference>
<feature type="compositionally biased region" description="Polar residues" evidence="4">
    <location>
        <begin position="162"/>
        <end position="175"/>
    </location>
</feature>
<dbReference type="InterPro" id="IPR002110">
    <property type="entry name" value="Ankyrin_rpt"/>
</dbReference>
<accession>A0A0G4GRR6</accession>
<dbReference type="Gene3D" id="1.25.40.20">
    <property type="entry name" value="Ankyrin repeat-containing domain"/>
    <property type="match status" value="2"/>
</dbReference>
<dbReference type="PANTHER" id="PTHR24189:SF71">
    <property type="entry name" value="ANKYRIN REPEAT DOMAIN 39"/>
    <property type="match status" value="1"/>
</dbReference>
<feature type="compositionally biased region" description="Basic and acidic residues" evidence="4">
    <location>
        <begin position="88"/>
        <end position="98"/>
    </location>
</feature>
<dbReference type="InterPro" id="IPR036770">
    <property type="entry name" value="Ankyrin_rpt-contain_sf"/>
</dbReference>
<dbReference type="AlphaFoldDB" id="A0A0G4GRR6"/>
<evidence type="ECO:0000256" key="3">
    <source>
        <dbReference type="PROSITE-ProRule" id="PRU00023"/>
    </source>
</evidence>
<feature type="repeat" description="ANK" evidence="3">
    <location>
        <begin position="353"/>
        <end position="385"/>
    </location>
</feature>
<dbReference type="VEuPathDB" id="CryptoDB:Cvel_23102"/>
<feature type="repeat" description="ANK" evidence="3">
    <location>
        <begin position="386"/>
        <end position="418"/>
    </location>
</feature>
<dbReference type="GO" id="GO:0005737">
    <property type="term" value="C:cytoplasm"/>
    <property type="evidence" value="ECO:0007669"/>
    <property type="project" value="TreeGrafter"/>
</dbReference>
<dbReference type="PROSITE" id="PS50088">
    <property type="entry name" value="ANK_REPEAT"/>
    <property type="match status" value="5"/>
</dbReference>
<evidence type="ECO:0000256" key="4">
    <source>
        <dbReference type="SAM" id="MobiDB-lite"/>
    </source>
</evidence>
<dbReference type="SMART" id="SM00248">
    <property type="entry name" value="ANK"/>
    <property type="match status" value="7"/>
</dbReference>
<dbReference type="PROSITE" id="PS50297">
    <property type="entry name" value="ANK_REP_REGION"/>
    <property type="match status" value="5"/>
</dbReference>
<evidence type="ECO:0000313" key="5">
    <source>
        <dbReference type="EMBL" id="CEM33281.1"/>
    </source>
</evidence>
<dbReference type="PRINTS" id="PR01415">
    <property type="entry name" value="ANKYRIN"/>
</dbReference>
<feature type="region of interest" description="Disordered" evidence="4">
    <location>
        <begin position="68"/>
        <end position="106"/>
    </location>
</feature>
<evidence type="ECO:0000256" key="2">
    <source>
        <dbReference type="ARBA" id="ARBA00023043"/>
    </source>
</evidence>
<dbReference type="SUPFAM" id="SSF48403">
    <property type="entry name" value="Ankyrin repeat"/>
    <property type="match status" value="1"/>
</dbReference>
<dbReference type="InterPro" id="IPR050745">
    <property type="entry name" value="Multifunctional_regulatory"/>
</dbReference>
<sequence>MQRPHPVHYTVHQPSFFSTGFSILVPTPPPPAPFPVYVPLRNAIPPLWLHPRPFPPYHCAPCPFPISPSVFPQHQQQERQQQQQPSQQKEKKNEKTETSIKTTPGAHSLPLPSFCVEKELDAVEGVLLNIVEEIRKRRRVLAAVKARTQAQAHQQSQKDNRASPSRTAATKTSADPLSHWREVSAIRGLLIEAEGMAAQMRKKIAAAFDQMTGCNFAMDLSGLLKRRVGAASVIRSFQAVTPVMLHGALKAFTEKGERENLYLFLTVGADLDGLVGGKTALMKAVNAENSEAVEMLLQAGAGLEVKSKGDRLGDRVIVGDGLTALHFACHQGLGVIVGMLLSQGANANAESVRGDRPLHVAVRKGFVEFFVPLLSHGAKLHARNTAGNTALDLAALLGQREAATKLLDLGAAVNDRDDKGMSTLHRTAAALLAAPTPGGRRVTDHKDVAALELLISHGANVNARCDDGHTVLGLAVRWGSADVAELLLDAGADLHATDNEGRTGLHLAALRTRQMNEVGVDHQKKLRIAQILVSRGINVHALTNDGMTALALAERDLPQDSPIRTFLAGLPPQPPPQEHQQ</sequence>
<feature type="repeat" description="ANK" evidence="3">
    <location>
        <begin position="320"/>
        <end position="352"/>
    </location>
</feature>
<dbReference type="Pfam" id="PF00023">
    <property type="entry name" value="Ank"/>
    <property type="match status" value="1"/>
</dbReference>
<feature type="repeat" description="ANK" evidence="3">
    <location>
        <begin position="276"/>
        <end position="308"/>
    </location>
</feature>
<gene>
    <name evidence="5" type="ORF">Cvel_23102</name>
</gene>
<feature type="repeat" description="ANK" evidence="3">
    <location>
        <begin position="467"/>
        <end position="499"/>
    </location>
</feature>
<feature type="region of interest" description="Disordered" evidence="4">
    <location>
        <begin position="148"/>
        <end position="176"/>
    </location>
</feature>